<organism evidence="1 2">
    <name type="scientific">Xylaria curta</name>
    <dbReference type="NCBI Taxonomy" id="42375"/>
    <lineage>
        <taxon>Eukaryota</taxon>
        <taxon>Fungi</taxon>
        <taxon>Dikarya</taxon>
        <taxon>Ascomycota</taxon>
        <taxon>Pezizomycotina</taxon>
        <taxon>Sordariomycetes</taxon>
        <taxon>Xylariomycetidae</taxon>
        <taxon>Xylariales</taxon>
        <taxon>Xylariaceae</taxon>
        <taxon>Xylaria</taxon>
    </lineage>
</organism>
<gene>
    <name evidence="1" type="ORF">NUW58_g9392</name>
</gene>
<keyword evidence="2" id="KW-1185">Reference proteome</keyword>
<accession>A0ACC1MXG4</accession>
<evidence type="ECO:0000313" key="2">
    <source>
        <dbReference type="Proteomes" id="UP001143856"/>
    </source>
</evidence>
<sequence length="137" mass="15667">MPTVTFPRRPLVSYPILSFFYKLFYTSSIFARLPLWAISFSLFKGTRPLPTWSFKQSLLLRGFFEYLAMLSRAETPVPLPLEPGKEKDRWQILEPFPMPRGTSTTGLNENVAQEGLSAAGLVKSPVWLQKHHQLPLT</sequence>
<evidence type="ECO:0000313" key="1">
    <source>
        <dbReference type="EMBL" id="KAJ2971530.1"/>
    </source>
</evidence>
<comment type="caution">
    <text evidence="1">The sequence shown here is derived from an EMBL/GenBank/DDBJ whole genome shotgun (WGS) entry which is preliminary data.</text>
</comment>
<dbReference type="Proteomes" id="UP001143856">
    <property type="component" value="Unassembled WGS sequence"/>
</dbReference>
<reference evidence="1" key="1">
    <citation type="submission" date="2022-10" db="EMBL/GenBank/DDBJ databases">
        <title>Genome Sequence of Xylaria curta.</title>
        <authorList>
            <person name="Buettner E."/>
        </authorList>
    </citation>
    <scope>NUCLEOTIDE SEQUENCE</scope>
    <source>
        <strain evidence="1">Babe10</strain>
    </source>
</reference>
<dbReference type="EMBL" id="JAPDGR010003366">
    <property type="protein sequence ID" value="KAJ2971530.1"/>
    <property type="molecule type" value="Genomic_DNA"/>
</dbReference>
<proteinExistence type="predicted"/>
<protein>
    <submittedName>
        <fullName evidence="1">Uncharacterized protein</fullName>
    </submittedName>
</protein>
<name>A0ACC1MXG4_9PEZI</name>